<accession>A0A515EQT5</accession>
<evidence type="ECO:0000256" key="1">
    <source>
        <dbReference type="PROSITE-ProRule" id="PRU00169"/>
    </source>
</evidence>
<proteinExistence type="predicted"/>
<dbReference type="KEGG" id="rhg:EXZ61_13060"/>
<dbReference type="SMART" id="SM00448">
    <property type="entry name" value="REC"/>
    <property type="match status" value="1"/>
</dbReference>
<feature type="domain" description="Response regulatory" evidence="2">
    <location>
        <begin position="4"/>
        <end position="127"/>
    </location>
</feature>
<dbReference type="EMBL" id="CP036282">
    <property type="protein sequence ID" value="QDL55019.1"/>
    <property type="molecule type" value="Genomic_DNA"/>
</dbReference>
<evidence type="ECO:0000259" key="3">
    <source>
        <dbReference type="PROSITE" id="PS50930"/>
    </source>
</evidence>
<dbReference type="PROSITE" id="PS50930">
    <property type="entry name" value="HTH_LYTTR"/>
    <property type="match status" value="1"/>
</dbReference>
<dbReference type="Gene3D" id="2.40.50.1020">
    <property type="entry name" value="LytTr DNA-binding domain"/>
    <property type="match status" value="1"/>
</dbReference>
<reference evidence="5" key="1">
    <citation type="submission" date="2019-02" db="EMBL/GenBank/DDBJ databases">
        <title>Complete genome sequence of Rhodoferax sp. Gr-4.</title>
        <authorList>
            <person name="Jin L."/>
        </authorList>
    </citation>
    <scope>NUCLEOTIDE SEQUENCE [LARGE SCALE GENOMIC DNA]</scope>
    <source>
        <strain evidence="5">Gr-4</strain>
    </source>
</reference>
<dbReference type="SUPFAM" id="SSF52172">
    <property type="entry name" value="CheY-like"/>
    <property type="match status" value="1"/>
</dbReference>
<dbReference type="PROSITE" id="PS50110">
    <property type="entry name" value="RESPONSE_REGULATORY"/>
    <property type="match status" value="1"/>
</dbReference>
<dbReference type="RefSeq" id="WP_142812179.1">
    <property type="nucleotide sequence ID" value="NZ_CP036282.1"/>
</dbReference>
<dbReference type="PANTHER" id="PTHR37299">
    <property type="entry name" value="TRANSCRIPTIONAL REGULATOR-RELATED"/>
    <property type="match status" value="1"/>
</dbReference>
<dbReference type="InterPro" id="IPR001789">
    <property type="entry name" value="Sig_transdc_resp-reg_receiver"/>
</dbReference>
<dbReference type="InterPro" id="IPR011006">
    <property type="entry name" value="CheY-like_superfamily"/>
</dbReference>
<sequence length="276" mass="30210">MSPCALIAEDEPLLAAALQADLSRVWPELRVLGIAGDGVSAVEQALTLRPDILFFDIRMPGQTGLDAAIELADLWDSHAPQGKPFPQLVFVTAYDQYAVQAFDAQAVDYLLKPVQADRLLKTVQKLQLALVKPAQEAINFEATIHQLRHLMGAGLGSPSAAGAPATATPTLTVIQASVGTSIRMVPIAEVVYFEAADKYVRVLTASQEYLIRTPLKELLPQLDSQAFWQIHRGTVVNASQIDAVHRDEAGKLHLRLRTRTEKLTVSRLYAHLFKAM</sequence>
<keyword evidence="5" id="KW-1185">Reference proteome</keyword>
<feature type="domain" description="HTH LytTR-type" evidence="3">
    <location>
        <begin position="174"/>
        <end position="276"/>
    </location>
</feature>
<dbReference type="Gene3D" id="3.40.50.2300">
    <property type="match status" value="1"/>
</dbReference>
<evidence type="ECO:0000259" key="2">
    <source>
        <dbReference type="PROSITE" id="PS50110"/>
    </source>
</evidence>
<name>A0A515EQT5_9BURK</name>
<dbReference type="GO" id="GO:0000156">
    <property type="term" value="F:phosphorelay response regulator activity"/>
    <property type="evidence" value="ECO:0007669"/>
    <property type="project" value="InterPro"/>
</dbReference>
<dbReference type="Pfam" id="PF04397">
    <property type="entry name" value="LytTR"/>
    <property type="match status" value="1"/>
</dbReference>
<dbReference type="SMART" id="SM00850">
    <property type="entry name" value="LytTR"/>
    <property type="match status" value="1"/>
</dbReference>
<evidence type="ECO:0000313" key="5">
    <source>
        <dbReference type="Proteomes" id="UP000317365"/>
    </source>
</evidence>
<dbReference type="AlphaFoldDB" id="A0A515EQT5"/>
<gene>
    <name evidence="4" type="ORF">EXZ61_13060</name>
</gene>
<evidence type="ECO:0000313" key="4">
    <source>
        <dbReference type="EMBL" id="QDL55019.1"/>
    </source>
</evidence>
<reference evidence="5" key="2">
    <citation type="journal article" date="2020" name="Int. J. Syst. Evol. Microbiol.">
        <title>Genomic insights into a novel species Rhodoferax aquaticus sp. nov., isolated from freshwater.</title>
        <authorList>
            <person name="Li T."/>
            <person name="Zhuo Y."/>
            <person name="Jin C.Z."/>
            <person name="Wu X."/>
            <person name="Ko S.R."/>
            <person name="Jin F.J."/>
            <person name="Ahn C.Y."/>
            <person name="Oh H.M."/>
            <person name="Lee H.G."/>
            <person name="Jin L."/>
        </authorList>
    </citation>
    <scope>NUCLEOTIDE SEQUENCE [LARGE SCALE GENOMIC DNA]</scope>
    <source>
        <strain evidence="5">Gr-4</strain>
    </source>
</reference>
<protein>
    <submittedName>
        <fullName evidence="4">Response regulator transcription factor</fullName>
    </submittedName>
</protein>
<dbReference type="GO" id="GO:0003677">
    <property type="term" value="F:DNA binding"/>
    <property type="evidence" value="ECO:0007669"/>
    <property type="project" value="InterPro"/>
</dbReference>
<keyword evidence="1" id="KW-0597">Phosphoprotein</keyword>
<dbReference type="Pfam" id="PF00072">
    <property type="entry name" value="Response_reg"/>
    <property type="match status" value="1"/>
</dbReference>
<dbReference type="InterPro" id="IPR007492">
    <property type="entry name" value="LytTR_DNA-bd_dom"/>
</dbReference>
<organism evidence="4 5">
    <name type="scientific">Rhodoferax aquaticus</name>
    <dbReference type="NCBI Taxonomy" id="2527691"/>
    <lineage>
        <taxon>Bacteria</taxon>
        <taxon>Pseudomonadati</taxon>
        <taxon>Pseudomonadota</taxon>
        <taxon>Betaproteobacteria</taxon>
        <taxon>Burkholderiales</taxon>
        <taxon>Comamonadaceae</taxon>
        <taxon>Rhodoferax</taxon>
    </lineage>
</organism>
<dbReference type="PANTHER" id="PTHR37299:SF1">
    <property type="entry name" value="STAGE 0 SPORULATION PROTEIN A HOMOLOG"/>
    <property type="match status" value="1"/>
</dbReference>
<dbReference type="Proteomes" id="UP000317365">
    <property type="component" value="Chromosome"/>
</dbReference>
<feature type="modified residue" description="4-aspartylphosphate" evidence="1">
    <location>
        <position position="56"/>
    </location>
</feature>
<dbReference type="InterPro" id="IPR046947">
    <property type="entry name" value="LytR-like"/>
</dbReference>